<name>A0ACC1KGY9_9FUNG</name>
<evidence type="ECO:0000313" key="2">
    <source>
        <dbReference type="Proteomes" id="UP001140066"/>
    </source>
</evidence>
<dbReference type="Proteomes" id="UP001140066">
    <property type="component" value="Unassembled WGS sequence"/>
</dbReference>
<proteinExistence type="predicted"/>
<gene>
    <name evidence="1" type="primary">MNR2_1</name>
    <name evidence="1" type="ORF">GGI18_002413</name>
</gene>
<reference evidence="1" key="1">
    <citation type="submission" date="2022-07" db="EMBL/GenBank/DDBJ databases">
        <title>Phylogenomic reconstructions and comparative analyses of Kickxellomycotina fungi.</title>
        <authorList>
            <person name="Reynolds N.K."/>
            <person name="Stajich J.E."/>
            <person name="Barry K."/>
            <person name="Grigoriev I.V."/>
            <person name="Crous P."/>
            <person name="Smith M.E."/>
        </authorList>
    </citation>
    <scope>NUCLEOTIDE SEQUENCE</scope>
    <source>
        <strain evidence="1">BCRC 34191</strain>
    </source>
</reference>
<sequence length="695" mass="74973">MSEHMRRRTDGRHIDQGSMAGFNGLTFGSTGGSELGNSAVVALHLGYDDSADPATSSYDGRAGSQLAALQREVALLRRQNRALVAANDSRQQAAVSVLAELMRDQQQCESAAEDKQNARQQLTRLVLALLDADGQQTPLLSADDPGPGEPEVPAVSPVVSSAKTRIAADEPCDDWDPLALAEVSSRGHIAPTQAATDKYATESLRAIGTRSAQYHQASLGDDPRPDEKFGPLAQSLVSADESGFEVDPESRFVLYSSSAGVFQARTLDGLRSGHMLLADIVEASARGVSLEQLEAERQGDAPHAGRGGCFWLDCTDATPAEMASLARVFGIHPLTVEDIASDEDPRDKCESFAGYHLLIYRAIADDAAHSVYEFNRGADGLATAAFAVVLKPQCVLTFHRAHLTHTADVVNRLCAQPPAAVTAAYIAYAIVDDITDALIPEMRAIELEVDAVDELVLILSTNEQADMLRRIGAARRTILTLWRLLQGKPDVIRAFSKIMERQAALAGDDLACLRGLDPMEEPARASSSAAPSLTGPRRREQPLWQSRFNGREKSLAPQSARPSTVDLVAAGRDAESQVSADEVAHYLSDVYDHIAALLASSSHCDMVLSRAHSNYLARISLELGESTVETNLFASRWTVIGAILVPLNVVTGLWGMNVKVPGGDRQDLRDFFLILSGCLTFVIAVIVWARYKKIF</sequence>
<protein>
    <submittedName>
        <fullName evidence="1">CorA metal ion transporter</fullName>
    </submittedName>
</protein>
<keyword evidence="2" id="KW-1185">Reference proteome</keyword>
<dbReference type="EMBL" id="JANBUK010000582">
    <property type="protein sequence ID" value="KAJ2789422.1"/>
    <property type="molecule type" value="Genomic_DNA"/>
</dbReference>
<evidence type="ECO:0000313" key="1">
    <source>
        <dbReference type="EMBL" id="KAJ2789422.1"/>
    </source>
</evidence>
<accession>A0ACC1KGY9</accession>
<organism evidence="1 2">
    <name type="scientific">Coemansia linderi</name>
    <dbReference type="NCBI Taxonomy" id="2663919"/>
    <lineage>
        <taxon>Eukaryota</taxon>
        <taxon>Fungi</taxon>
        <taxon>Fungi incertae sedis</taxon>
        <taxon>Zoopagomycota</taxon>
        <taxon>Kickxellomycotina</taxon>
        <taxon>Kickxellomycetes</taxon>
        <taxon>Kickxellales</taxon>
        <taxon>Kickxellaceae</taxon>
        <taxon>Coemansia</taxon>
    </lineage>
</organism>
<comment type="caution">
    <text evidence="1">The sequence shown here is derived from an EMBL/GenBank/DDBJ whole genome shotgun (WGS) entry which is preliminary data.</text>
</comment>